<gene>
    <name evidence="3" type="ORF">HYY65_08855</name>
</gene>
<name>A0A932GQM1_UNCTE</name>
<proteinExistence type="predicted"/>
<accession>A0A932GQM1</accession>
<feature type="region of interest" description="Disordered" evidence="1">
    <location>
        <begin position="258"/>
        <end position="316"/>
    </location>
</feature>
<dbReference type="PROSITE" id="PS51257">
    <property type="entry name" value="PROKAR_LIPOPROTEIN"/>
    <property type="match status" value="1"/>
</dbReference>
<dbReference type="AlphaFoldDB" id="A0A932GQM1"/>
<reference evidence="3" key="1">
    <citation type="submission" date="2020-07" db="EMBL/GenBank/DDBJ databases">
        <title>Huge and variable diversity of episymbiotic CPR bacteria and DPANN archaea in groundwater ecosystems.</title>
        <authorList>
            <person name="He C.Y."/>
            <person name="Keren R."/>
            <person name="Whittaker M."/>
            <person name="Farag I.F."/>
            <person name="Doudna J."/>
            <person name="Cate J.H.D."/>
            <person name="Banfield J.F."/>
        </authorList>
    </citation>
    <scope>NUCLEOTIDE SEQUENCE</scope>
    <source>
        <strain evidence="3">NC_groundwater_717_Ag_S-0.2um_59_8</strain>
    </source>
</reference>
<dbReference type="SUPFAM" id="SSF50156">
    <property type="entry name" value="PDZ domain-like"/>
    <property type="match status" value="1"/>
</dbReference>
<evidence type="ECO:0000256" key="1">
    <source>
        <dbReference type="SAM" id="MobiDB-lite"/>
    </source>
</evidence>
<evidence type="ECO:0000313" key="3">
    <source>
        <dbReference type="EMBL" id="MBI3015150.1"/>
    </source>
</evidence>
<feature type="signal peptide" evidence="2">
    <location>
        <begin position="1"/>
        <end position="17"/>
    </location>
</feature>
<dbReference type="Gene3D" id="2.30.42.10">
    <property type="match status" value="1"/>
</dbReference>
<protein>
    <recommendedName>
        <fullName evidence="5">PDZ domain-containing protein</fullName>
    </recommendedName>
</protein>
<dbReference type="EMBL" id="JACPSX010000169">
    <property type="protein sequence ID" value="MBI3015150.1"/>
    <property type="molecule type" value="Genomic_DNA"/>
</dbReference>
<evidence type="ECO:0000256" key="2">
    <source>
        <dbReference type="SAM" id="SignalP"/>
    </source>
</evidence>
<sequence length="404" mass="43413">MKAILSLLILLTLIGCAAPPKVMISARGRQVRCGSFGFGVIGTTVAVGSYLECVNQQKALGFVDLEDFERTEAPKVEQRMGVSPSKVGRPLWETGYVWTYQLSGIRSGTSRQEVIGKELAKGLTAYVVKFGENKLLLSEDLQTIQVQEKDKITATHTPPLQSYAWPLEVGKTWQSKGEMETQTGKINTSTNFEVKGYGVVRVPAGEFEAFYLLSTSDFGARVSEAWYSPKVRRHVKLVNYMNEGWIIAELTGFSLAPEGHTPPSAPAQLPSPSAQASAPTPSVPASPTQPLAKASPPTAPVPPTGPWLGVPLGSPDQQTLERVGLRPGRGAVVLPFARNPDLPPIDLDPGDVIVAIDGIDLEGPGHVAALLASKSAGSTVLVKAFRGQYQRQIEQPMVILRGRP</sequence>
<feature type="chain" id="PRO_5037772898" description="PDZ domain-containing protein" evidence="2">
    <location>
        <begin position="18"/>
        <end position="404"/>
    </location>
</feature>
<dbReference type="InterPro" id="IPR036034">
    <property type="entry name" value="PDZ_sf"/>
</dbReference>
<evidence type="ECO:0000313" key="4">
    <source>
        <dbReference type="Proteomes" id="UP000741360"/>
    </source>
</evidence>
<comment type="caution">
    <text evidence="3">The sequence shown here is derived from an EMBL/GenBank/DDBJ whole genome shotgun (WGS) entry which is preliminary data.</text>
</comment>
<evidence type="ECO:0008006" key="5">
    <source>
        <dbReference type="Google" id="ProtNLM"/>
    </source>
</evidence>
<keyword evidence="2" id="KW-0732">Signal</keyword>
<dbReference type="Gene3D" id="2.40.360.20">
    <property type="match status" value="1"/>
</dbReference>
<feature type="compositionally biased region" description="Low complexity" evidence="1">
    <location>
        <begin position="266"/>
        <end position="290"/>
    </location>
</feature>
<dbReference type="Proteomes" id="UP000741360">
    <property type="component" value="Unassembled WGS sequence"/>
</dbReference>
<organism evidence="3 4">
    <name type="scientific">Tectimicrobiota bacterium</name>
    <dbReference type="NCBI Taxonomy" id="2528274"/>
    <lineage>
        <taxon>Bacteria</taxon>
        <taxon>Pseudomonadati</taxon>
        <taxon>Nitrospinota/Tectimicrobiota group</taxon>
        <taxon>Candidatus Tectimicrobiota</taxon>
    </lineage>
</organism>